<reference evidence="1 2" key="1">
    <citation type="submission" date="2019-08" db="EMBL/GenBank/DDBJ databases">
        <authorList>
            <person name="Peeters C."/>
        </authorList>
    </citation>
    <scope>NUCLEOTIDE SEQUENCE [LARGE SCALE GENOMIC DNA]</scope>
    <source>
        <strain evidence="1 2">LMG 31010</strain>
    </source>
</reference>
<dbReference type="EMBL" id="CABPSA010000016">
    <property type="protein sequence ID" value="VVE58233.1"/>
    <property type="molecule type" value="Genomic_DNA"/>
</dbReference>
<dbReference type="AlphaFoldDB" id="A0A5E4ZDG9"/>
<sequence length="393" mass="44127">MHISHIATQVLAAASGLTWFAGAGDRPGQTFESARNITSGSRCPHVTREVPKPVLPTIGLEPQTYHHFLKSRLADLVDVCVVGNHDDRKNCLLDLPPGEPSIVPVSRMIESGCSRSLPPAIACELASTDREAWQLARAYRKQYSRDLRGKYSIATLETQIKDALRAMPANVQQAFRLSETKIVVPRHSFHRFYSGVDEARRNGVKPNPPDATSLVMDGPGFLRNAMLGAYVVPPKDHPVQPFIVSLAGFYLIDDIRPSRPPADNSYEEWLADSGPYPDSQVEFRALHEHFFRHSGHTFGHRPNYLAESPEATTFHTIPRKGSIEQTLARYLHNGVKRYYRFAAAGPRERVARNSHRNARQALCDAGTFDGLSPRQRAQVFERMRRWMDKEQSA</sequence>
<gene>
    <name evidence="1" type="ORF">PCO31010_05306</name>
</gene>
<protein>
    <submittedName>
        <fullName evidence="1">Uncharacterized protein</fullName>
    </submittedName>
</protein>
<accession>A0A5E4ZDG9</accession>
<organism evidence="1 2">
    <name type="scientific">Pandoraea commovens</name>
    <dbReference type="NCBI Taxonomy" id="2508289"/>
    <lineage>
        <taxon>Bacteria</taxon>
        <taxon>Pseudomonadati</taxon>
        <taxon>Pseudomonadota</taxon>
        <taxon>Betaproteobacteria</taxon>
        <taxon>Burkholderiales</taxon>
        <taxon>Burkholderiaceae</taxon>
        <taxon>Pandoraea</taxon>
    </lineage>
</organism>
<dbReference type="RefSeq" id="WP_150666822.1">
    <property type="nucleotide sequence ID" value="NZ_CABPSA010000016.1"/>
</dbReference>
<evidence type="ECO:0000313" key="2">
    <source>
        <dbReference type="Proteomes" id="UP000343335"/>
    </source>
</evidence>
<evidence type="ECO:0000313" key="1">
    <source>
        <dbReference type="EMBL" id="VVE58233.1"/>
    </source>
</evidence>
<name>A0A5E4ZDG9_9BURK</name>
<dbReference type="OrthoDB" id="8935061at2"/>
<dbReference type="Proteomes" id="UP000343335">
    <property type="component" value="Unassembled WGS sequence"/>
</dbReference>
<proteinExistence type="predicted"/>